<dbReference type="InterPro" id="IPR011043">
    <property type="entry name" value="Gal_Oxase/kelch_b-propeller"/>
</dbReference>
<feature type="domain" description="Glyoxal oxidase N-terminal" evidence="4">
    <location>
        <begin position="161"/>
        <end position="480"/>
    </location>
</feature>
<evidence type="ECO:0000259" key="5">
    <source>
        <dbReference type="Pfam" id="PF09118"/>
    </source>
</evidence>
<dbReference type="Pfam" id="PF09118">
    <property type="entry name" value="GO-like_E_set"/>
    <property type="match status" value="1"/>
</dbReference>
<evidence type="ECO:0000259" key="4">
    <source>
        <dbReference type="Pfam" id="PF07250"/>
    </source>
</evidence>
<proteinExistence type="predicted"/>
<dbReference type="InterPro" id="IPR009880">
    <property type="entry name" value="Glyoxal_oxidase_N"/>
</dbReference>
<dbReference type="Proteomes" id="UP000010467">
    <property type="component" value="Chromosome"/>
</dbReference>
<feature type="region of interest" description="Disordered" evidence="2">
    <location>
        <begin position="18"/>
        <end position="63"/>
    </location>
</feature>
<dbReference type="STRING" id="937777.Deipe_2794"/>
<dbReference type="EMBL" id="CP003382">
    <property type="protein sequence ID" value="AFZ68258.1"/>
    <property type="molecule type" value="Genomic_DNA"/>
</dbReference>
<dbReference type="SUPFAM" id="SSF81296">
    <property type="entry name" value="E set domains"/>
    <property type="match status" value="1"/>
</dbReference>
<evidence type="ECO:0000313" key="6">
    <source>
        <dbReference type="EMBL" id="AFZ68258.1"/>
    </source>
</evidence>
<reference evidence="7" key="1">
    <citation type="submission" date="2012-03" db="EMBL/GenBank/DDBJ databases">
        <title>Complete sequence of chromosome of Deinococcus peraridilitoris DSM 19664.</title>
        <authorList>
            <person name="Lucas S."/>
            <person name="Copeland A."/>
            <person name="Lapidus A."/>
            <person name="Glavina del Rio T."/>
            <person name="Dalin E."/>
            <person name="Tice H."/>
            <person name="Bruce D."/>
            <person name="Goodwin L."/>
            <person name="Pitluck S."/>
            <person name="Peters L."/>
            <person name="Mikhailova N."/>
            <person name="Lu M."/>
            <person name="Kyrpides N."/>
            <person name="Mavromatis K."/>
            <person name="Ivanova N."/>
            <person name="Brettin T."/>
            <person name="Detter J.C."/>
            <person name="Han C."/>
            <person name="Larimer F."/>
            <person name="Land M."/>
            <person name="Hauser L."/>
            <person name="Markowitz V."/>
            <person name="Cheng J.-F."/>
            <person name="Hugenholtz P."/>
            <person name="Woyke T."/>
            <person name="Wu D."/>
            <person name="Pukall R."/>
            <person name="Steenblock K."/>
            <person name="Brambilla E."/>
            <person name="Klenk H.-P."/>
            <person name="Eisen J.A."/>
        </authorList>
    </citation>
    <scope>NUCLEOTIDE SEQUENCE [LARGE SCALE GENOMIC DNA]</scope>
    <source>
        <strain evidence="7">DSM 19664 / LMG 22246 / CIP 109416 / KR-200</strain>
    </source>
</reference>
<dbReference type="PANTHER" id="PTHR32208">
    <property type="entry name" value="SECRETED PROTEIN-RELATED"/>
    <property type="match status" value="1"/>
</dbReference>
<dbReference type="SMART" id="SM00612">
    <property type="entry name" value="Kelch"/>
    <property type="match status" value="3"/>
</dbReference>
<evidence type="ECO:0000313" key="7">
    <source>
        <dbReference type="Proteomes" id="UP000010467"/>
    </source>
</evidence>
<dbReference type="Gene3D" id="2.60.40.10">
    <property type="entry name" value="Immunoglobulins"/>
    <property type="match status" value="1"/>
</dbReference>
<dbReference type="OrthoDB" id="8673369at2"/>
<gene>
    <name evidence="6" type="ordered locus">Deipe_2794</name>
</gene>
<dbReference type="CDD" id="cd02851">
    <property type="entry name" value="E_set_GO_C"/>
    <property type="match status" value="1"/>
</dbReference>
<dbReference type="Pfam" id="PF07250">
    <property type="entry name" value="Glyoxal_oxid_N"/>
    <property type="match status" value="1"/>
</dbReference>
<keyword evidence="1 3" id="KW-0732">Signal</keyword>
<sequence length="582" mass="61952">MPRSIALSLLTGLLLSACGSLAPNPGTPGSPGNPGSPSKPGNPGNPSNPGSPTPGSTDPELLPAQDYEAGKNAFGTPPGDASSKGQWSRIIQNWPTLTIHTTLLPDGKVLTFGGNDYSDWQKYADQPSVRYNNKIDLWDPSHPDPASPAAHTDISFVGDALFCGGHTLLPDGRLLITGGDDLSKLEEPYSYEAGIAAVNIYDYRTKTWTKGKDMKEKRWYPTNLVLPDGDVLVMGGNRENNGDLSDLPEVFDPESGKWRALSGAVQKTEFYPWLFNLSDGRVINVGGGIPSQVASQTSTGIYDTAGAGKFTVYDRGDNRFRDYGTAVMFDTDKILVLGGGGDANKRFNPKVEPPTNSALVVTYDPNTKQASKGVPTGSMSVGRRHAVATLLPDGTVLVTGGTSGLGFSDYKTAVLTTELWNPSTGTFSQLAPMNVARVYHSTALLLPDASVLVSGGGAYSQQPSTGYNTYKNAQIFRPPYFFKGARPRIQSVSSAVLGYDQTFEVSTPDAGQIDKATLIRLGSVTHAFNMNQHSSSLNLVAQADGKLTLRSPANANLAPPGQYMLFILKNGVPSVSRIVTLK</sequence>
<dbReference type="PROSITE" id="PS51257">
    <property type="entry name" value="PROKAR_LIPOPROTEIN"/>
    <property type="match status" value="1"/>
</dbReference>
<dbReference type="KEGG" id="dpd:Deipe_2794"/>
<name>L0A2Z2_DEIPD</name>
<dbReference type="Gene3D" id="2.130.10.80">
    <property type="entry name" value="Galactose oxidase/kelch, beta-propeller"/>
    <property type="match status" value="1"/>
</dbReference>
<evidence type="ECO:0000256" key="3">
    <source>
        <dbReference type="SAM" id="SignalP"/>
    </source>
</evidence>
<dbReference type="InterPro" id="IPR006652">
    <property type="entry name" value="Kelch_1"/>
</dbReference>
<evidence type="ECO:0000256" key="2">
    <source>
        <dbReference type="SAM" id="MobiDB-lite"/>
    </source>
</evidence>
<keyword evidence="7" id="KW-1185">Reference proteome</keyword>
<protein>
    <submittedName>
        <fullName evidence="6">Uncharacterized protein</fullName>
    </submittedName>
</protein>
<dbReference type="InterPro" id="IPR014756">
    <property type="entry name" value="Ig_E-set"/>
</dbReference>
<dbReference type="InterPro" id="IPR015202">
    <property type="entry name" value="GO-like_E_set"/>
</dbReference>
<dbReference type="eggNOG" id="COG5563">
    <property type="taxonomic scope" value="Bacteria"/>
</dbReference>
<dbReference type="InterPro" id="IPR037293">
    <property type="entry name" value="Gal_Oxidase_central_sf"/>
</dbReference>
<feature type="signal peptide" evidence="3">
    <location>
        <begin position="1"/>
        <end position="22"/>
    </location>
</feature>
<feature type="domain" description="Galactose oxidase-like Early set" evidence="5">
    <location>
        <begin position="486"/>
        <end position="580"/>
    </location>
</feature>
<dbReference type="AlphaFoldDB" id="L0A2Z2"/>
<dbReference type="PATRIC" id="fig|937777.3.peg.2808"/>
<dbReference type="HOGENOM" id="CLU_013444_3_1_0"/>
<dbReference type="PANTHER" id="PTHR32208:SF21">
    <property type="entry name" value="LOW QUALITY PROTEIN: ALDEHYDE OXIDASE GLOX-LIKE"/>
    <property type="match status" value="1"/>
</dbReference>
<feature type="compositionally biased region" description="Low complexity" evidence="2">
    <location>
        <begin position="33"/>
        <end position="57"/>
    </location>
</feature>
<evidence type="ECO:0000256" key="1">
    <source>
        <dbReference type="ARBA" id="ARBA00022729"/>
    </source>
</evidence>
<dbReference type="SUPFAM" id="SSF50965">
    <property type="entry name" value="Galactose oxidase, central domain"/>
    <property type="match status" value="1"/>
</dbReference>
<feature type="chain" id="PRO_5003938984" evidence="3">
    <location>
        <begin position="23"/>
        <end position="582"/>
    </location>
</feature>
<dbReference type="RefSeq" id="WP_015236560.1">
    <property type="nucleotide sequence ID" value="NC_019793.1"/>
</dbReference>
<organism evidence="6 7">
    <name type="scientific">Deinococcus peraridilitoris (strain DSM 19664 / LMG 22246 / CIP 109416 / KR-200)</name>
    <dbReference type="NCBI Taxonomy" id="937777"/>
    <lineage>
        <taxon>Bacteria</taxon>
        <taxon>Thermotogati</taxon>
        <taxon>Deinococcota</taxon>
        <taxon>Deinococci</taxon>
        <taxon>Deinococcales</taxon>
        <taxon>Deinococcaceae</taxon>
        <taxon>Deinococcus</taxon>
    </lineage>
</organism>
<dbReference type="InterPro" id="IPR013783">
    <property type="entry name" value="Ig-like_fold"/>
</dbReference>
<accession>L0A2Z2</accession>